<gene>
    <name evidence="4" type="ORF">NLI96_g6747</name>
</gene>
<evidence type="ECO:0000313" key="5">
    <source>
        <dbReference type="Proteomes" id="UP001212997"/>
    </source>
</evidence>
<dbReference type="GO" id="GO:0046872">
    <property type="term" value="F:metal ion binding"/>
    <property type="evidence" value="ECO:0007669"/>
    <property type="project" value="UniProtKB-KW"/>
</dbReference>
<name>A0AAD5V0C4_9APHY</name>
<feature type="domain" description="DDE Tnp4" evidence="3">
    <location>
        <begin position="187"/>
        <end position="298"/>
    </location>
</feature>
<evidence type="ECO:0000259" key="3">
    <source>
        <dbReference type="Pfam" id="PF13359"/>
    </source>
</evidence>
<comment type="cofactor">
    <cofactor evidence="1">
        <name>a divalent metal cation</name>
        <dbReference type="ChEBI" id="CHEBI:60240"/>
    </cofactor>
</comment>
<evidence type="ECO:0000256" key="2">
    <source>
        <dbReference type="ARBA" id="ARBA00022723"/>
    </source>
</evidence>
<dbReference type="Pfam" id="PF13359">
    <property type="entry name" value="DDE_Tnp_4"/>
    <property type="match status" value="1"/>
</dbReference>
<dbReference type="PANTHER" id="PTHR48471">
    <property type="entry name" value="DDE TNP4 DOMAIN-CONTAINING PROTEIN"/>
    <property type="match status" value="1"/>
</dbReference>
<keyword evidence="2" id="KW-0479">Metal-binding</keyword>
<evidence type="ECO:0000256" key="1">
    <source>
        <dbReference type="ARBA" id="ARBA00001968"/>
    </source>
</evidence>
<proteinExistence type="predicted"/>
<dbReference type="InterPro" id="IPR027806">
    <property type="entry name" value="HARBI1_dom"/>
</dbReference>
<accession>A0AAD5V0C4</accession>
<sequence length="352" mass="40019">MGINVHTFQYILESGFELRWNTTPIPRNDANANGPPRLGARSLDAAGALGLYLHWISSTMRETSLQEVFALIPSTVNRYIQFAGEILNATLKDIPEAAVAWPDVPNQFEEYSRMVQNRHPLLVGAFATVDGLKVPVQVPADDPELENATYNGWLHSHFVTSVLVFAPDGKNFRIHYIPSAIFLTIYEPGTILSAQLGAPGSWNDSLVARHIYEKLRDSTPDPYYIVADTAFPRGADQVTNKIKAPLKDGDRIPQDPHLQQNALAFNRQVLSFRQTAEWGMRQLQGGFGRLRIPLDIHDQQRRKLLLENIRSVYMRIWREEDGNNLWDNLGDMLIADIRRFDRVRRYHVLPQA</sequence>
<protein>
    <recommendedName>
        <fullName evidence="3">DDE Tnp4 domain-containing protein</fullName>
    </recommendedName>
</protein>
<reference evidence="4" key="1">
    <citation type="submission" date="2022-07" db="EMBL/GenBank/DDBJ databases">
        <title>Genome Sequence of Physisporinus lineatus.</title>
        <authorList>
            <person name="Buettner E."/>
        </authorList>
    </citation>
    <scope>NUCLEOTIDE SEQUENCE</scope>
    <source>
        <strain evidence="4">VT162</strain>
    </source>
</reference>
<dbReference type="PANTHER" id="PTHR48471:SF1">
    <property type="entry name" value="DDE TNP4 DOMAIN-CONTAINING PROTEIN"/>
    <property type="match status" value="1"/>
</dbReference>
<comment type="caution">
    <text evidence="4">The sequence shown here is derived from an EMBL/GenBank/DDBJ whole genome shotgun (WGS) entry which is preliminary data.</text>
</comment>
<keyword evidence="5" id="KW-1185">Reference proteome</keyword>
<organism evidence="4 5">
    <name type="scientific">Meripilus lineatus</name>
    <dbReference type="NCBI Taxonomy" id="2056292"/>
    <lineage>
        <taxon>Eukaryota</taxon>
        <taxon>Fungi</taxon>
        <taxon>Dikarya</taxon>
        <taxon>Basidiomycota</taxon>
        <taxon>Agaricomycotina</taxon>
        <taxon>Agaricomycetes</taxon>
        <taxon>Polyporales</taxon>
        <taxon>Meripilaceae</taxon>
        <taxon>Meripilus</taxon>
    </lineage>
</organism>
<evidence type="ECO:0000313" key="4">
    <source>
        <dbReference type="EMBL" id="KAJ3482784.1"/>
    </source>
</evidence>
<dbReference type="AlphaFoldDB" id="A0AAD5V0C4"/>
<dbReference type="Proteomes" id="UP001212997">
    <property type="component" value="Unassembled WGS sequence"/>
</dbReference>
<dbReference type="EMBL" id="JANAWD010000257">
    <property type="protein sequence ID" value="KAJ3482784.1"/>
    <property type="molecule type" value="Genomic_DNA"/>
</dbReference>